<feature type="domain" description="Acyltransferase 3" evidence="3">
    <location>
        <begin position="73"/>
        <end position="419"/>
    </location>
</feature>
<dbReference type="Pfam" id="PF01757">
    <property type="entry name" value="Acyl_transf_3"/>
    <property type="match status" value="1"/>
</dbReference>
<feature type="transmembrane region" description="Helical" evidence="2">
    <location>
        <begin position="93"/>
        <end position="114"/>
    </location>
</feature>
<feature type="transmembrane region" description="Helical" evidence="2">
    <location>
        <begin position="288"/>
        <end position="305"/>
    </location>
</feature>
<organism evidence="5 6">
    <name type="scientific">Kitasatospora cineracea</name>
    <dbReference type="NCBI Taxonomy" id="88074"/>
    <lineage>
        <taxon>Bacteria</taxon>
        <taxon>Bacillati</taxon>
        <taxon>Actinomycetota</taxon>
        <taxon>Actinomycetes</taxon>
        <taxon>Kitasatosporales</taxon>
        <taxon>Streptomycetaceae</taxon>
        <taxon>Kitasatospora</taxon>
    </lineage>
</organism>
<evidence type="ECO:0000313" key="4">
    <source>
        <dbReference type="EMBL" id="ROR37524.1"/>
    </source>
</evidence>
<dbReference type="InterPro" id="IPR002656">
    <property type="entry name" value="Acyl_transf_3_dom"/>
</dbReference>
<accession>A0A8G1UB81</accession>
<dbReference type="EMBL" id="RJVJ01000002">
    <property type="protein sequence ID" value="ROR37524.1"/>
    <property type="molecule type" value="Genomic_DNA"/>
</dbReference>
<evidence type="ECO:0000259" key="3">
    <source>
        <dbReference type="Pfam" id="PF01757"/>
    </source>
</evidence>
<keyword evidence="2" id="KW-0812">Transmembrane</keyword>
<dbReference type="AlphaFoldDB" id="A0A3N4R675"/>
<dbReference type="Proteomes" id="UP000267408">
    <property type="component" value="Unassembled WGS sequence"/>
</dbReference>
<accession>A0A3N4R675</accession>
<dbReference type="GO" id="GO:0016747">
    <property type="term" value="F:acyltransferase activity, transferring groups other than amino-acyl groups"/>
    <property type="evidence" value="ECO:0007669"/>
    <property type="project" value="InterPro"/>
</dbReference>
<keyword evidence="6" id="KW-1185">Reference proteome</keyword>
<feature type="transmembrane region" description="Helical" evidence="2">
    <location>
        <begin position="197"/>
        <end position="216"/>
    </location>
</feature>
<dbReference type="EMBL" id="RKQG01000002">
    <property type="protein sequence ID" value="RPE29033.1"/>
    <property type="molecule type" value="Genomic_DNA"/>
</dbReference>
<feature type="region of interest" description="Disordered" evidence="1">
    <location>
        <begin position="1"/>
        <end position="39"/>
    </location>
</feature>
<evidence type="ECO:0000256" key="1">
    <source>
        <dbReference type="SAM" id="MobiDB-lite"/>
    </source>
</evidence>
<sequence>MTSPVGRRGVHQDTVPLRIPAGFGRDGETPGQPEGSFGRHEDTMALRIPEQVRRQLEEAAEPAPPVRKGGRDRYLDLLRALALVRVVLYHNFGWFWLPLLFPSMGVMFALAGSLMARSLKRPALGVVRGRLRRLLPPMWLFGGIVVALQVVDGGGPGADGHPTWWWAKLSFWLLPLSTPPYAEDGLHGLGGHLESGWATQLVVPLWYLRAYLWYVLLSPLLLRMLRRFPVATLCFPLAMVIVMNGVFADQEFVYHRVWETANDFATFGSCWILGMAHQEGLLKKLPQYVLPSIAPLVMVAGFWYLQTRPVDPTQPTDIEAWPIAQAVWSLGFVALLLHVSPSWERWPAPLERWNGLVSLLNSRAVSVYLWHVTALVAAVPVIDRLWDVDFFYQHLRWLLTSQWFTLLVGLPLLLLLVLAFGWVEDVAAKRSPRLLPYPRRPRGKRRGAA</sequence>
<gene>
    <name evidence="5" type="ORF">EDD38_6180</name>
    <name evidence="4" type="ORF">EDD39_5672</name>
</gene>
<name>A0A3N4R675_9ACTN</name>
<feature type="transmembrane region" description="Helical" evidence="2">
    <location>
        <begin position="360"/>
        <end position="382"/>
    </location>
</feature>
<dbReference type="Proteomes" id="UP000266906">
    <property type="component" value="Unassembled WGS sequence"/>
</dbReference>
<protein>
    <submittedName>
        <fullName evidence="5">Peptidoglycan/LPS O-acetylase OafA/YrhL</fullName>
    </submittedName>
</protein>
<reference evidence="6 7" key="1">
    <citation type="submission" date="2018-11" db="EMBL/GenBank/DDBJ databases">
        <title>Sequencing the genomes of 1000 actinobacteria strains.</title>
        <authorList>
            <person name="Klenk H.-P."/>
        </authorList>
    </citation>
    <scope>NUCLEOTIDE SEQUENCE [LARGE SCALE GENOMIC DNA]</scope>
    <source>
        <strain evidence="4 7">DSM 44780</strain>
        <strain evidence="5 6">DSM 44781</strain>
    </source>
</reference>
<feature type="transmembrane region" description="Helical" evidence="2">
    <location>
        <begin position="228"/>
        <end position="248"/>
    </location>
</feature>
<proteinExistence type="predicted"/>
<keyword evidence="2" id="KW-0472">Membrane</keyword>
<keyword evidence="2" id="KW-1133">Transmembrane helix</keyword>
<feature type="transmembrane region" description="Helical" evidence="2">
    <location>
        <begin position="402"/>
        <end position="423"/>
    </location>
</feature>
<feature type="transmembrane region" description="Helical" evidence="2">
    <location>
        <begin position="134"/>
        <end position="151"/>
    </location>
</feature>
<dbReference type="RefSeq" id="WP_244257330.1">
    <property type="nucleotide sequence ID" value="NZ_RJVJ01000002.1"/>
</dbReference>
<comment type="caution">
    <text evidence="5">The sequence shown here is derived from an EMBL/GenBank/DDBJ whole genome shotgun (WGS) entry which is preliminary data.</text>
</comment>
<evidence type="ECO:0000256" key="2">
    <source>
        <dbReference type="SAM" id="Phobius"/>
    </source>
</evidence>
<evidence type="ECO:0000313" key="7">
    <source>
        <dbReference type="Proteomes" id="UP000267408"/>
    </source>
</evidence>
<evidence type="ECO:0000313" key="5">
    <source>
        <dbReference type="EMBL" id="RPE29033.1"/>
    </source>
</evidence>
<evidence type="ECO:0000313" key="6">
    <source>
        <dbReference type="Proteomes" id="UP000266906"/>
    </source>
</evidence>